<gene>
    <name evidence="2" type="ORF">ACFSNB_02010</name>
</gene>
<dbReference type="SMART" id="SM00450">
    <property type="entry name" value="RHOD"/>
    <property type="match status" value="1"/>
</dbReference>
<dbReference type="Pfam" id="PF00581">
    <property type="entry name" value="Rhodanese"/>
    <property type="match status" value="1"/>
</dbReference>
<dbReference type="PROSITE" id="PS50206">
    <property type="entry name" value="RHODANESE_3"/>
    <property type="match status" value="1"/>
</dbReference>
<name>A0ABW5C795_9PROT</name>
<dbReference type="Gene3D" id="3.40.250.10">
    <property type="entry name" value="Rhodanese-like domain"/>
    <property type="match status" value="1"/>
</dbReference>
<dbReference type="InterPro" id="IPR050229">
    <property type="entry name" value="GlpE_sulfurtransferase"/>
</dbReference>
<dbReference type="SUPFAM" id="SSF52821">
    <property type="entry name" value="Rhodanese/Cell cycle control phosphatase"/>
    <property type="match status" value="1"/>
</dbReference>
<evidence type="ECO:0000259" key="1">
    <source>
        <dbReference type="PROSITE" id="PS50206"/>
    </source>
</evidence>
<dbReference type="EMBL" id="JBHUIY010000002">
    <property type="protein sequence ID" value="MFD2232571.1"/>
    <property type="molecule type" value="Genomic_DNA"/>
</dbReference>
<proteinExistence type="predicted"/>
<dbReference type="RefSeq" id="WP_377313995.1">
    <property type="nucleotide sequence ID" value="NZ_JBHUIY010000002.1"/>
</dbReference>
<dbReference type="PANTHER" id="PTHR43031">
    <property type="entry name" value="FAD-DEPENDENT OXIDOREDUCTASE"/>
    <property type="match status" value="1"/>
</dbReference>
<dbReference type="PANTHER" id="PTHR43031:SF7">
    <property type="entry name" value="NITRIC OXIDE REDUCTASE FLRD-NAD(+) REDUCTASE"/>
    <property type="match status" value="1"/>
</dbReference>
<evidence type="ECO:0000313" key="2">
    <source>
        <dbReference type="EMBL" id="MFD2232571.1"/>
    </source>
</evidence>
<protein>
    <submittedName>
        <fullName evidence="2">Rhodanese-like domain-containing protein</fullName>
    </submittedName>
</protein>
<dbReference type="InterPro" id="IPR036873">
    <property type="entry name" value="Rhodanese-like_dom_sf"/>
</dbReference>
<feature type="domain" description="Rhodanese" evidence="1">
    <location>
        <begin position="19"/>
        <end position="107"/>
    </location>
</feature>
<evidence type="ECO:0000313" key="3">
    <source>
        <dbReference type="Proteomes" id="UP001597296"/>
    </source>
</evidence>
<sequence>MSDERVVEVSPTEAKRLLDLEQAVLIDVREPYEYGFERIPGALLFPLATFDPKALPVGGAKTILLQCGTAKRSGMAARRMVEAGFPVAHHIAGGIAAWKAAGLPLLGINPATGAIEPKTV</sequence>
<accession>A0ABW5C795</accession>
<keyword evidence="3" id="KW-1185">Reference proteome</keyword>
<comment type="caution">
    <text evidence="2">The sequence shown here is derived from an EMBL/GenBank/DDBJ whole genome shotgun (WGS) entry which is preliminary data.</text>
</comment>
<dbReference type="CDD" id="cd00158">
    <property type="entry name" value="RHOD"/>
    <property type="match status" value="1"/>
</dbReference>
<dbReference type="Proteomes" id="UP001597296">
    <property type="component" value="Unassembled WGS sequence"/>
</dbReference>
<dbReference type="InterPro" id="IPR001763">
    <property type="entry name" value="Rhodanese-like_dom"/>
</dbReference>
<organism evidence="2 3">
    <name type="scientific">Phaeospirillum tilakii</name>
    <dbReference type="NCBI Taxonomy" id="741673"/>
    <lineage>
        <taxon>Bacteria</taxon>
        <taxon>Pseudomonadati</taxon>
        <taxon>Pseudomonadota</taxon>
        <taxon>Alphaproteobacteria</taxon>
        <taxon>Rhodospirillales</taxon>
        <taxon>Rhodospirillaceae</taxon>
        <taxon>Phaeospirillum</taxon>
    </lineage>
</organism>
<reference evidence="3" key="1">
    <citation type="journal article" date="2019" name="Int. J. Syst. Evol. Microbiol.">
        <title>The Global Catalogue of Microorganisms (GCM) 10K type strain sequencing project: providing services to taxonomists for standard genome sequencing and annotation.</title>
        <authorList>
            <consortium name="The Broad Institute Genomics Platform"/>
            <consortium name="The Broad Institute Genome Sequencing Center for Infectious Disease"/>
            <person name="Wu L."/>
            <person name="Ma J."/>
        </authorList>
    </citation>
    <scope>NUCLEOTIDE SEQUENCE [LARGE SCALE GENOMIC DNA]</scope>
    <source>
        <strain evidence="3">KCTC 15012</strain>
    </source>
</reference>